<gene>
    <name evidence="2" type="ORF">POM88_054906</name>
</gene>
<dbReference type="InterPro" id="IPR056789">
    <property type="entry name" value="LRR_R13L1-DRL21"/>
</dbReference>
<dbReference type="PANTHER" id="PTHR47186">
    <property type="entry name" value="LEUCINE-RICH REPEAT-CONTAINING PROTEIN 57"/>
    <property type="match status" value="1"/>
</dbReference>
<keyword evidence="3" id="KW-1185">Reference proteome</keyword>
<dbReference type="EMBL" id="JAUIZM010000115">
    <property type="protein sequence ID" value="KAK1348933.1"/>
    <property type="molecule type" value="Genomic_DNA"/>
</dbReference>
<dbReference type="InterPro" id="IPR032675">
    <property type="entry name" value="LRR_dom_sf"/>
</dbReference>
<organism evidence="2 3">
    <name type="scientific">Heracleum sosnowskyi</name>
    <dbReference type="NCBI Taxonomy" id="360622"/>
    <lineage>
        <taxon>Eukaryota</taxon>
        <taxon>Viridiplantae</taxon>
        <taxon>Streptophyta</taxon>
        <taxon>Embryophyta</taxon>
        <taxon>Tracheophyta</taxon>
        <taxon>Spermatophyta</taxon>
        <taxon>Magnoliopsida</taxon>
        <taxon>eudicotyledons</taxon>
        <taxon>Gunneridae</taxon>
        <taxon>Pentapetalae</taxon>
        <taxon>asterids</taxon>
        <taxon>campanulids</taxon>
        <taxon>Apiales</taxon>
        <taxon>Apiaceae</taxon>
        <taxon>Apioideae</taxon>
        <taxon>apioid superclade</taxon>
        <taxon>Tordylieae</taxon>
        <taxon>Tordyliinae</taxon>
        <taxon>Heracleum</taxon>
    </lineage>
</organism>
<feature type="domain" description="R13L1/DRL21-like LRR repeat region" evidence="1">
    <location>
        <begin position="15"/>
        <end position="104"/>
    </location>
</feature>
<evidence type="ECO:0000313" key="3">
    <source>
        <dbReference type="Proteomes" id="UP001237642"/>
    </source>
</evidence>
<evidence type="ECO:0000313" key="2">
    <source>
        <dbReference type="EMBL" id="KAK1348933.1"/>
    </source>
</evidence>
<dbReference type="Gene3D" id="3.80.10.10">
    <property type="entry name" value="Ribonuclease Inhibitor"/>
    <property type="match status" value="1"/>
</dbReference>
<comment type="caution">
    <text evidence="2">The sequence shown here is derived from an EMBL/GenBank/DDBJ whole genome shotgun (WGS) entry which is preliminary data.</text>
</comment>
<name>A0AAD8LVQ3_9APIA</name>
<evidence type="ECO:0000259" key="1">
    <source>
        <dbReference type="Pfam" id="PF25019"/>
    </source>
</evidence>
<dbReference type="Proteomes" id="UP001237642">
    <property type="component" value="Unassembled WGS sequence"/>
</dbReference>
<dbReference type="AlphaFoldDB" id="A0AAD8LVQ3"/>
<sequence>MVSGQNSPSGGPTNHIVLSWRVKKGERGERKDGGYIDDDVMKKLESHPNLKELIVEGFLGMKPALWINKMVNLVTITLKDCNKCEVLPPLGHLPQLRILEIAGMKNVKGIGNPVKYTSRTNHILPKIKECVEAVTITRARRTLYQSLTKLKFSNLPKLEEWEEVVVTTRGNSQSEFPKLESFKIKNCPKLRKTMKSCFPSLKKLSIGNSESSMILESISENVSSLETVKLGGGNSCRSSTSHSRTESIINMLLRNNSLSLSKFNIIKVQGQ</sequence>
<dbReference type="PANTHER" id="PTHR47186:SF3">
    <property type="entry name" value="OS09G0267800 PROTEIN"/>
    <property type="match status" value="1"/>
</dbReference>
<reference evidence="2" key="1">
    <citation type="submission" date="2023-02" db="EMBL/GenBank/DDBJ databases">
        <title>Genome of toxic invasive species Heracleum sosnowskyi carries increased number of genes despite the absence of recent whole-genome duplications.</title>
        <authorList>
            <person name="Schelkunov M."/>
            <person name="Shtratnikova V."/>
            <person name="Makarenko M."/>
            <person name="Klepikova A."/>
            <person name="Omelchenko D."/>
            <person name="Novikova G."/>
            <person name="Obukhova E."/>
            <person name="Bogdanov V."/>
            <person name="Penin A."/>
            <person name="Logacheva M."/>
        </authorList>
    </citation>
    <scope>NUCLEOTIDE SEQUENCE</scope>
    <source>
        <strain evidence="2">Hsosn_3</strain>
        <tissue evidence="2">Leaf</tissue>
    </source>
</reference>
<proteinExistence type="predicted"/>
<dbReference type="SUPFAM" id="SSF52058">
    <property type="entry name" value="L domain-like"/>
    <property type="match status" value="1"/>
</dbReference>
<accession>A0AAD8LVQ3</accession>
<reference evidence="2" key="2">
    <citation type="submission" date="2023-05" db="EMBL/GenBank/DDBJ databases">
        <authorList>
            <person name="Schelkunov M.I."/>
        </authorList>
    </citation>
    <scope>NUCLEOTIDE SEQUENCE</scope>
    <source>
        <strain evidence="2">Hsosn_3</strain>
        <tissue evidence="2">Leaf</tissue>
    </source>
</reference>
<dbReference type="Pfam" id="PF25019">
    <property type="entry name" value="LRR_R13L1-DRL21"/>
    <property type="match status" value="1"/>
</dbReference>
<protein>
    <recommendedName>
        <fullName evidence="1">R13L1/DRL21-like LRR repeat region domain-containing protein</fullName>
    </recommendedName>
</protein>